<evidence type="ECO:0000313" key="10">
    <source>
        <dbReference type="EMBL" id="RWR06252.1"/>
    </source>
</evidence>
<dbReference type="InterPro" id="IPR057336">
    <property type="entry name" value="GerAC_N"/>
</dbReference>
<comment type="subcellular location">
    <subcellularLocation>
        <location evidence="1">Membrane</location>
        <topology evidence="1">Lipid-anchor</topology>
    </subcellularLocation>
</comment>
<dbReference type="OrthoDB" id="2433998at2"/>
<dbReference type="PANTHER" id="PTHR35789">
    <property type="entry name" value="SPORE GERMINATION PROTEIN B3"/>
    <property type="match status" value="1"/>
</dbReference>
<dbReference type="InterPro" id="IPR008844">
    <property type="entry name" value="Spore_GerAC-like"/>
</dbReference>
<sequence>MVFKLFLQCCTLPNCHFPFSLLVHKKEGKGVKRQIFKIFLGLAACLFLSSCGFKDIDKRIFVQAIGIDHSDNEKEPYKVILKIAVPSGALKESGTKYAYISKQGSSLSEAIRFLKSHTDKELDFGHAKVIVLGDSVLEHSLHDVLDFFFRRRDIQMISWVAVGKPSAEKVLKVHPKTEMSGTFALSNFFSDNGVESPYIVSSFLFDARRRIVESGFDPILPIIQTKGDKHKLMVNQSVVFSGVKNTKTLQLSSMQTKYYNLLANNIDKMDIKVGKGQKEFTFSVDSAKVKYKIITSGKKPVLKMDILVGGIIEESKFDMSPKDLNKYSRRAAKHTKKEALKLLTLFQDKDVDPLGFGLRYKATRLSNGKRIEEWKNLYPDLTFDVSVDAKIMSTGTIE</sequence>
<name>A0A443ILY1_9BACI</name>
<dbReference type="InterPro" id="IPR038501">
    <property type="entry name" value="Spore_GerAC_C_sf"/>
</dbReference>
<keyword evidence="7" id="KW-0449">Lipoprotein</keyword>
<accession>A0A443ILY1</accession>
<evidence type="ECO:0000256" key="7">
    <source>
        <dbReference type="ARBA" id="ARBA00023288"/>
    </source>
</evidence>
<comment type="similarity">
    <text evidence="2">Belongs to the GerABKC lipoprotein family.</text>
</comment>
<dbReference type="Gene3D" id="3.30.300.210">
    <property type="entry name" value="Nutrient germinant receptor protein C, domain 3"/>
    <property type="match status" value="1"/>
</dbReference>
<organism evidence="10 11">
    <name type="scientific">Siminovitchia fortis</name>
    <dbReference type="NCBI Taxonomy" id="254758"/>
    <lineage>
        <taxon>Bacteria</taxon>
        <taxon>Bacillati</taxon>
        <taxon>Bacillota</taxon>
        <taxon>Bacilli</taxon>
        <taxon>Bacillales</taxon>
        <taxon>Bacillaceae</taxon>
        <taxon>Siminovitchia</taxon>
    </lineage>
</organism>
<keyword evidence="3" id="KW-0309">Germination</keyword>
<evidence type="ECO:0000256" key="5">
    <source>
        <dbReference type="ARBA" id="ARBA00023136"/>
    </source>
</evidence>
<dbReference type="Proteomes" id="UP000273811">
    <property type="component" value="Unassembled WGS sequence"/>
</dbReference>
<evidence type="ECO:0000256" key="1">
    <source>
        <dbReference type="ARBA" id="ARBA00004635"/>
    </source>
</evidence>
<gene>
    <name evidence="10" type="ORF">D4N35_014480</name>
</gene>
<protein>
    <submittedName>
        <fullName evidence="10">Ger(X)C family spore germination protein</fullName>
    </submittedName>
</protein>
<dbReference type="GO" id="GO:0016020">
    <property type="term" value="C:membrane"/>
    <property type="evidence" value="ECO:0007669"/>
    <property type="project" value="UniProtKB-SubCell"/>
</dbReference>
<evidence type="ECO:0000256" key="2">
    <source>
        <dbReference type="ARBA" id="ARBA00007886"/>
    </source>
</evidence>
<feature type="domain" description="Spore germination protein N-terminal" evidence="9">
    <location>
        <begin position="54"/>
        <end position="224"/>
    </location>
</feature>
<proteinExistence type="inferred from homology"/>
<feature type="domain" description="Spore germination GerAC-like C-terminal" evidence="8">
    <location>
        <begin position="250"/>
        <end position="395"/>
    </location>
</feature>
<keyword evidence="11" id="KW-1185">Reference proteome</keyword>
<dbReference type="InterPro" id="IPR046953">
    <property type="entry name" value="Spore_GerAC-like_C"/>
</dbReference>
<evidence type="ECO:0000256" key="3">
    <source>
        <dbReference type="ARBA" id="ARBA00022544"/>
    </source>
</evidence>
<reference evidence="10" key="1">
    <citation type="submission" date="2018-12" db="EMBL/GenBank/DDBJ databases">
        <authorList>
            <person name="Sun L."/>
            <person name="Chen Z."/>
        </authorList>
    </citation>
    <scope>NUCLEOTIDE SEQUENCE [LARGE SCALE GENOMIC DNA]</scope>
    <source>
        <strain evidence="10">DSM 16012</strain>
    </source>
</reference>
<dbReference type="Pfam" id="PF05504">
    <property type="entry name" value="Spore_GerAC"/>
    <property type="match status" value="1"/>
</dbReference>
<comment type="caution">
    <text evidence="10">The sequence shown here is derived from an EMBL/GenBank/DDBJ whole genome shotgun (WGS) entry which is preliminary data.</text>
</comment>
<keyword evidence="4" id="KW-0732">Signal</keyword>
<evidence type="ECO:0000256" key="4">
    <source>
        <dbReference type="ARBA" id="ARBA00022729"/>
    </source>
</evidence>
<evidence type="ECO:0000259" key="9">
    <source>
        <dbReference type="Pfam" id="PF25198"/>
    </source>
</evidence>
<dbReference type="PANTHER" id="PTHR35789:SF1">
    <property type="entry name" value="SPORE GERMINATION PROTEIN B3"/>
    <property type="match status" value="1"/>
</dbReference>
<dbReference type="GO" id="GO:0009847">
    <property type="term" value="P:spore germination"/>
    <property type="evidence" value="ECO:0007669"/>
    <property type="project" value="InterPro"/>
</dbReference>
<evidence type="ECO:0000256" key="6">
    <source>
        <dbReference type="ARBA" id="ARBA00023139"/>
    </source>
</evidence>
<dbReference type="Pfam" id="PF25198">
    <property type="entry name" value="Spore_GerAC_N"/>
    <property type="match status" value="1"/>
</dbReference>
<dbReference type="AlphaFoldDB" id="A0A443ILY1"/>
<evidence type="ECO:0000313" key="11">
    <source>
        <dbReference type="Proteomes" id="UP000273811"/>
    </source>
</evidence>
<keyword evidence="6" id="KW-0564">Palmitate</keyword>
<dbReference type="EMBL" id="QYTU02000037">
    <property type="protein sequence ID" value="RWR06252.1"/>
    <property type="molecule type" value="Genomic_DNA"/>
</dbReference>
<dbReference type="NCBIfam" id="TIGR02887">
    <property type="entry name" value="spore_ger_x_C"/>
    <property type="match status" value="1"/>
</dbReference>
<evidence type="ECO:0000259" key="8">
    <source>
        <dbReference type="Pfam" id="PF05504"/>
    </source>
</evidence>
<keyword evidence="5" id="KW-0472">Membrane</keyword>